<name>A0A7J5BRE4_9MICO</name>
<dbReference type="EMBL" id="WBJZ01000018">
    <property type="protein sequence ID" value="KAB1654530.1"/>
    <property type="molecule type" value="Genomic_DNA"/>
</dbReference>
<sequence length="207" mass="22107">MPQLVVYATDTMADWEYAYLTTELARAAARPGSDLRLVFAGDGTAQVTSLGRLPITPDIDLDDVDAADTIAFVAPGGETYGAGHERMLATARRLLDADVPVAAICGATLAFARDGLLDERAHTSNARVFLDQSGYAGGANYRDEDVVTDGGITTASGTRPVPFTAEVLERAGVFAPEHADAWLRVNRDNDEQAFYRLVEIEGALEDA</sequence>
<dbReference type="OrthoDB" id="6003696at2"/>
<dbReference type="InterPro" id="IPR002818">
    <property type="entry name" value="DJ-1/PfpI"/>
</dbReference>
<dbReference type="RefSeq" id="WP_158041446.1">
    <property type="nucleotide sequence ID" value="NZ_JACCFV010000001.1"/>
</dbReference>
<dbReference type="Gene3D" id="3.40.50.880">
    <property type="match status" value="1"/>
</dbReference>
<dbReference type="AlphaFoldDB" id="A0A7J5BRE4"/>
<evidence type="ECO:0000313" key="2">
    <source>
        <dbReference type="EMBL" id="KAB1654530.1"/>
    </source>
</evidence>
<evidence type="ECO:0000313" key="3">
    <source>
        <dbReference type="Proteomes" id="UP000467240"/>
    </source>
</evidence>
<organism evidence="2 3">
    <name type="scientific">Pseudoclavibacter chungangensis</name>
    <dbReference type="NCBI Taxonomy" id="587635"/>
    <lineage>
        <taxon>Bacteria</taxon>
        <taxon>Bacillati</taxon>
        <taxon>Actinomycetota</taxon>
        <taxon>Actinomycetes</taxon>
        <taxon>Micrococcales</taxon>
        <taxon>Microbacteriaceae</taxon>
        <taxon>Pseudoclavibacter</taxon>
    </lineage>
</organism>
<accession>A0A7J5BRE4</accession>
<gene>
    <name evidence="2" type="ORF">F8O01_13295</name>
</gene>
<dbReference type="InterPro" id="IPR029062">
    <property type="entry name" value="Class_I_gatase-like"/>
</dbReference>
<dbReference type="Proteomes" id="UP000467240">
    <property type="component" value="Unassembled WGS sequence"/>
</dbReference>
<protein>
    <submittedName>
        <fullName evidence="2">Thiamine biosynthesis protein ThiJ</fullName>
    </submittedName>
</protein>
<proteinExistence type="predicted"/>
<evidence type="ECO:0000259" key="1">
    <source>
        <dbReference type="Pfam" id="PF01965"/>
    </source>
</evidence>
<reference evidence="2 3" key="1">
    <citation type="submission" date="2019-09" db="EMBL/GenBank/DDBJ databases">
        <title>Phylogeny of genus Pseudoclavibacter and closely related genus.</title>
        <authorList>
            <person name="Li Y."/>
        </authorList>
    </citation>
    <scope>NUCLEOTIDE SEQUENCE [LARGE SCALE GENOMIC DNA]</scope>
    <source>
        <strain evidence="2 3">DSM 23821</strain>
    </source>
</reference>
<dbReference type="SUPFAM" id="SSF52317">
    <property type="entry name" value="Class I glutamine amidotransferase-like"/>
    <property type="match status" value="1"/>
</dbReference>
<comment type="caution">
    <text evidence="2">The sequence shown here is derived from an EMBL/GenBank/DDBJ whole genome shotgun (WGS) entry which is preliminary data.</text>
</comment>
<feature type="domain" description="DJ-1/PfpI" evidence="1">
    <location>
        <begin position="5"/>
        <end position="169"/>
    </location>
</feature>
<keyword evidence="3" id="KW-1185">Reference proteome</keyword>
<dbReference type="Pfam" id="PF01965">
    <property type="entry name" value="DJ-1_PfpI"/>
    <property type="match status" value="1"/>
</dbReference>